<feature type="domain" description="HTH luxR-type" evidence="4">
    <location>
        <begin position="41"/>
        <end position="106"/>
    </location>
</feature>
<dbReference type="InterPro" id="IPR000792">
    <property type="entry name" value="Tscrpt_reg_LuxR_C"/>
</dbReference>
<dbReference type="EMBL" id="CP035758">
    <property type="protein sequence ID" value="QBD83678.1"/>
    <property type="molecule type" value="Genomic_DNA"/>
</dbReference>
<dbReference type="KEGG" id="kbs:EPA93_34645"/>
<dbReference type="GO" id="GO:0006355">
    <property type="term" value="P:regulation of DNA-templated transcription"/>
    <property type="evidence" value="ECO:0007669"/>
    <property type="project" value="InterPro"/>
</dbReference>
<keyword evidence="3" id="KW-0804">Transcription</keyword>
<dbReference type="GO" id="GO:0003677">
    <property type="term" value="F:DNA binding"/>
    <property type="evidence" value="ECO:0007669"/>
    <property type="project" value="UniProtKB-KW"/>
</dbReference>
<dbReference type="PROSITE" id="PS00622">
    <property type="entry name" value="HTH_LUXR_1"/>
    <property type="match status" value="1"/>
</dbReference>
<reference evidence="5 6" key="1">
    <citation type="submission" date="2019-01" db="EMBL/GenBank/DDBJ databases">
        <title>Ktedonosporobacter rubrisoli SCAWS-G2.</title>
        <authorList>
            <person name="Huang Y."/>
            <person name="Yan B."/>
        </authorList>
    </citation>
    <scope>NUCLEOTIDE SEQUENCE [LARGE SCALE GENOMIC DNA]</scope>
    <source>
        <strain evidence="5 6">SCAWS-G2</strain>
    </source>
</reference>
<evidence type="ECO:0000256" key="3">
    <source>
        <dbReference type="ARBA" id="ARBA00023163"/>
    </source>
</evidence>
<accession>A0A4P6K5N4</accession>
<evidence type="ECO:0000313" key="6">
    <source>
        <dbReference type="Proteomes" id="UP000290365"/>
    </source>
</evidence>
<keyword evidence="1" id="KW-0805">Transcription regulation</keyword>
<keyword evidence="6" id="KW-1185">Reference proteome</keyword>
<evidence type="ECO:0000256" key="1">
    <source>
        <dbReference type="ARBA" id="ARBA00023015"/>
    </source>
</evidence>
<proteinExistence type="predicted"/>
<gene>
    <name evidence="5" type="ORF">EPA93_34645</name>
</gene>
<evidence type="ECO:0000259" key="4">
    <source>
        <dbReference type="PROSITE" id="PS50043"/>
    </source>
</evidence>
<dbReference type="InterPro" id="IPR036388">
    <property type="entry name" value="WH-like_DNA-bd_sf"/>
</dbReference>
<name>A0A4P6K5N4_KTERU</name>
<protein>
    <submittedName>
        <fullName evidence="5">Response regulator transcription factor</fullName>
    </submittedName>
</protein>
<dbReference type="PANTHER" id="PTHR44688">
    <property type="entry name" value="DNA-BINDING TRANSCRIPTIONAL ACTIVATOR DEVR_DOSR"/>
    <property type="match status" value="1"/>
</dbReference>
<organism evidence="5 6">
    <name type="scientific">Ktedonosporobacter rubrisoli</name>
    <dbReference type="NCBI Taxonomy" id="2509675"/>
    <lineage>
        <taxon>Bacteria</taxon>
        <taxon>Bacillati</taxon>
        <taxon>Chloroflexota</taxon>
        <taxon>Ktedonobacteria</taxon>
        <taxon>Ktedonobacterales</taxon>
        <taxon>Ktedonosporobacteraceae</taxon>
        <taxon>Ktedonosporobacter</taxon>
    </lineage>
</organism>
<dbReference type="OrthoDB" id="156998at2"/>
<dbReference type="Gene3D" id="1.10.10.10">
    <property type="entry name" value="Winged helix-like DNA-binding domain superfamily/Winged helix DNA-binding domain"/>
    <property type="match status" value="1"/>
</dbReference>
<dbReference type="SUPFAM" id="SSF46894">
    <property type="entry name" value="C-terminal effector domain of the bipartite response regulators"/>
    <property type="match status" value="1"/>
</dbReference>
<dbReference type="Pfam" id="PF00196">
    <property type="entry name" value="GerE"/>
    <property type="match status" value="1"/>
</dbReference>
<sequence>MAHLLAQLTPYTSASTGYLQRLQDAIVPTSPETLGEQPHVRGQLIEPLTLREEEILHLLAAGLSNQQIATRLVISLHTVKLHVKHILAKLTATNRTQAVTRARELHLL</sequence>
<dbReference type="PRINTS" id="PR00038">
    <property type="entry name" value="HTHLUXR"/>
</dbReference>
<dbReference type="AlphaFoldDB" id="A0A4P6K5N4"/>
<dbReference type="PROSITE" id="PS50043">
    <property type="entry name" value="HTH_LUXR_2"/>
    <property type="match status" value="1"/>
</dbReference>
<dbReference type="CDD" id="cd06170">
    <property type="entry name" value="LuxR_C_like"/>
    <property type="match status" value="1"/>
</dbReference>
<dbReference type="Proteomes" id="UP000290365">
    <property type="component" value="Chromosome"/>
</dbReference>
<dbReference type="InterPro" id="IPR016032">
    <property type="entry name" value="Sig_transdc_resp-reg_C-effctor"/>
</dbReference>
<evidence type="ECO:0000313" key="5">
    <source>
        <dbReference type="EMBL" id="QBD83678.1"/>
    </source>
</evidence>
<evidence type="ECO:0000256" key="2">
    <source>
        <dbReference type="ARBA" id="ARBA00023125"/>
    </source>
</evidence>
<keyword evidence="2" id="KW-0238">DNA-binding</keyword>
<dbReference type="SMART" id="SM00421">
    <property type="entry name" value="HTH_LUXR"/>
    <property type="match status" value="1"/>
</dbReference>
<dbReference type="PANTHER" id="PTHR44688:SF16">
    <property type="entry name" value="DNA-BINDING TRANSCRIPTIONAL ACTIVATOR DEVR_DOSR"/>
    <property type="match status" value="1"/>
</dbReference>